<protein>
    <submittedName>
        <fullName evidence="1">Uncharacterized protein</fullName>
    </submittedName>
</protein>
<feature type="non-terminal residue" evidence="1">
    <location>
        <position position="1"/>
    </location>
</feature>
<comment type="caution">
    <text evidence="1">The sequence shown here is derived from an EMBL/GenBank/DDBJ whole genome shotgun (WGS) entry which is preliminary data.</text>
</comment>
<name>A0A484GI86_SOUCH</name>
<dbReference type="AlphaFoldDB" id="A0A484GI86"/>
<organism evidence="1 2">
    <name type="scientific">Sousa chinensis</name>
    <name type="common">Indo-pacific humpbacked dolphin</name>
    <name type="synonym">Steno chinensis</name>
    <dbReference type="NCBI Taxonomy" id="103600"/>
    <lineage>
        <taxon>Eukaryota</taxon>
        <taxon>Metazoa</taxon>
        <taxon>Chordata</taxon>
        <taxon>Craniata</taxon>
        <taxon>Vertebrata</taxon>
        <taxon>Euteleostomi</taxon>
        <taxon>Mammalia</taxon>
        <taxon>Eutheria</taxon>
        <taxon>Laurasiatheria</taxon>
        <taxon>Artiodactyla</taxon>
        <taxon>Whippomorpha</taxon>
        <taxon>Cetacea</taxon>
        <taxon>Odontoceti</taxon>
        <taxon>Delphinidae</taxon>
        <taxon>Sousa</taxon>
    </lineage>
</organism>
<dbReference type="EMBL" id="QWLN02007832">
    <property type="protein sequence ID" value="TEA35106.1"/>
    <property type="molecule type" value="Genomic_DNA"/>
</dbReference>
<proteinExistence type="predicted"/>
<reference evidence="1 2" key="1">
    <citation type="journal article" date="2018" name="Genomics">
        <title>Molecular footprints of inshore aquatic adaptation in Indo-Pacific humpback dolphin (Sousa chinensis).</title>
        <authorList>
            <person name="Ming Y."/>
            <person name="Jian J."/>
            <person name="Yu F."/>
            <person name="Yu X."/>
            <person name="Wang J."/>
            <person name="Liu W."/>
        </authorList>
    </citation>
    <scope>NUCLEOTIDE SEQUENCE [LARGE SCALE GENOMIC DNA]</scope>
    <source>
        <strain evidence="1">MY-2018</strain>
        <tissue evidence="1">Skin</tissue>
    </source>
</reference>
<sequence>VCVLVETTEVAQRPLSQDPLWHLREDLLPDCKGFNGIFTKSHLCTGSRSHRGLYKFLL</sequence>
<evidence type="ECO:0000313" key="2">
    <source>
        <dbReference type="Proteomes" id="UP000295264"/>
    </source>
</evidence>
<gene>
    <name evidence="1" type="ORF">DBR06_SOUSAS339210001</name>
</gene>
<accession>A0A484GI86</accession>
<evidence type="ECO:0000313" key="1">
    <source>
        <dbReference type="EMBL" id="TEA35106.1"/>
    </source>
</evidence>
<keyword evidence="2" id="KW-1185">Reference proteome</keyword>
<dbReference type="Proteomes" id="UP000295264">
    <property type="component" value="Unassembled WGS sequence"/>
</dbReference>